<organism evidence="7 8">
    <name type="scientific">Gemmatimonas aurantiaca</name>
    <dbReference type="NCBI Taxonomy" id="173480"/>
    <lineage>
        <taxon>Bacteria</taxon>
        <taxon>Pseudomonadati</taxon>
        <taxon>Gemmatimonadota</taxon>
        <taxon>Gemmatimonadia</taxon>
        <taxon>Gemmatimonadales</taxon>
        <taxon>Gemmatimonadaceae</taxon>
        <taxon>Gemmatimonas</taxon>
    </lineage>
</organism>
<keyword evidence="3" id="KW-1133">Transmembrane helix</keyword>
<dbReference type="PANTHER" id="PTHR44757">
    <property type="entry name" value="DIGUANYLATE CYCLASE DGCP"/>
    <property type="match status" value="1"/>
</dbReference>
<dbReference type="PROSITE" id="PS50112">
    <property type="entry name" value="PAS"/>
    <property type="match status" value="2"/>
</dbReference>
<dbReference type="InterPro" id="IPR001610">
    <property type="entry name" value="PAC"/>
</dbReference>
<dbReference type="InterPro" id="IPR029787">
    <property type="entry name" value="Nucleotide_cyclase"/>
</dbReference>
<dbReference type="InterPro" id="IPR035965">
    <property type="entry name" value="PAS-like_dom_sf"/>
</dbReference>
<dbReference type="PANTHER" id="PTHR44757:SF2">
    <property type="entry name" value="BIOFILM ARCHITECTURE MAINTENANCE PROTEIN MBAA"/>
    <property type="match status" value="1"/>
</dbReference>
<protein>
    <submittedName>
        <fullName evidence="7">PAS domain S-box protein</fullName>
    </submittedName>
</protein>
<dbReference type="SUPFAM" id="SSF55073">
    <property type="entry name" value="Nucleotide cyclase"/>
    <property type="match status" value="1"/>
</dbReference>
<evidence type="ECO:0000313" key="8">
    <source>
        <dbReference type="Proteomes" id="UP000264071"/>
    </source>
</evidence>
<name>A0A3D4V8K0_9BACT</name>
<dbReference type="Proteomes" id="UP000264071">
    <property type="component" value="Unassembled WGS sequence"/>
</dbReference>
<dbReference type="CDD" id="cd01949">
    <property type="entry name" value="GGDEF"/>
    <property type="match status" value="1"/>
</dbReference>
<dbReference type="InterPro" id="IPR000160">
    <property type="entry name" value="GGDEF_dom"/>
</dbReference>
<dbReference type="Gene3D" id="3.30.450.20">
    <property type="entry name" value="PAS domain"/>
    <property type="match status" value="3"/>
</dbReference>
<evidence type="ECO:0000259" key="6">
    <source>
        <dbReference type="PROSITE" id="PS50887"/>
    </source>
</evidence>
<dbReference type="SMART" id="SM00267">
    <property type="entry name" value="GGDEF"/>
    <property type="match status" value="1"/>
</dbReference>
<dbReference type="NCBIfam" id="TIGR00254">
    <property type="entry name" value="GGDEF"/>
    <property type="match status" value="1"/>
</dbReference>
<dbReference type="Pfam" id="PF13188">
    <property type="entry name" value="PAS_8"/>
    <property type="match status" value="1"/>
</dbReference>
<proteinExistence type="predicted"/>
<dbReference type="PROSITE" id="PS50113">
    <property type="entry name" value="PAC"/>
    <property type="match status" value="2"/>
</dbReference>
<dbReference type="OMA" id="KHESCIC"/>
<comment type="caution">
    <text evidence="7">The sequence shown here is derived from an EMBL/GenBank/DDBJ whole genome shotgun (WGS) entry which is preliminary data.</text>
</comment>
<keyword evidence="3" id="KW-0812">Transmembrane</keyword>
<dbReference type="CDD" id="cd00130">
    <property type="entry name" value="PAS"/>
    <property type="match status" value="2"/>
</dbReference>
<feature type="domain" description="PAC" evidence="5">
    <location>
        <begin position="512"/>
        <end position="564"/>
    </location>
</feature>
<sequence>MARPVSKAVRPDSADLHGPTVVRRPHSRASARVPTSTSPFRQFTRLAAACMVAFLVLCGVEWLWVRAVTKQITAVPARTALIARDRMLSQRFIFGTIASMQAPSSQARAPWFAEREWTRTAIERSLAELHEISRRATDGSLTVRPALIADLSRMDSAAHALLRTGDALITERLDGTRGQLSESEIAALVLQLNEFIALVDAIVANEVQWTEQRTHALQRDQGIVFGGIIVVVLLLVLIVLRPAAMRMGAMAKSIAESNRRLAEQAAALEDAAHELEAQNHELQAQQRTMEEHRQLLESVQVALGANEERYRAIFATMAEGLVLRDDHGRLQAWNPSAARIAGISEADFARIVGTGKVFDVLDESGESVQEDQHPFNEVLRTGVAQTGRVLTVRRQDGTMRWLRINLRLVQSDQFGLQGRRAVVGSFVDITDERATAERLRSFSVVLEQTDQPIAMTDAQLRFTWVNRSWSEATGYSLEEAIGKRPGELLHGTHTAADTVERMRAAARQGEPFAGEVLNYRRDGTPFWMEVHTTPLRNEHGEVTSWISVERDITSRKGEERERQQLAAALAVTTDGIGIVSVGGGLEFVNHAYARVHRDRPRNLIGRPWTSRFPDDEAMRIERDIIPLVTRLGAWSGEVIGLRANGEAFPQELSITLLPTGGLVCVMRDATDRKSAEEMLRTQAMNDELTGLFNRRGFFAMANSRLDDARRRNAPALMLYGDADRFKQVNDTYGHEVGDRVLQTIASVLRTCFRSGDIVARLGGDEFVAMLVDTPAESIEALREKIDAALEDVNALGVCPCPIGMSFGYAAYHPGTPSTLDELLRSADETLYEEKRVRRAARATP</sequence>
<dbReference type="NCBIfam" id="TIGR00229">
    <property type="entry name" value="sensory_box"/>
    <property type="match status" value="3"/>
</dbReference>
<dbReference type="FunFam" id="3.30.70.270:FF:000001">
    <property type="entry name" value="Diguanylate cyclase domain protein"/>
    <property type="match status" value="1"/>
</dbReference>
<dbReference type="PROSITE" id="PS50887">
    <property type="entry name" value="GGDEF"/>
    <property type="match status" value="1"/>
</dbReference>
<keyword evidence="1" id="KW-0175">Coiled coil</keyword>
<dbReference type="Pfam" id="PF13426">
    <property type="entry name" value="PAS_9"/>
    <property type="match status" value="2"/>
</dbReference>
<dbReference type="AlphaFoldDB" id="A0A3D4V8K0"/>
<keyword evidence="3" id="KW-0472">Membrane</keyword>
<dbReference type="Pfam" id="PF00990">
    <property type="entry name" value="GGDEF"/>
    <property type="match status" value="1"/>
</dbReference>
<dbReference type="SMART" id="SM00086">
    <property type="entry name" value="PAC"/>
    <property type="match status" value="3"/>
</dbReference>
<dbReference type="InterPro" id="IPR000014">
    <property type="entry name" value="PAS"/>
</dbReference>
<feature type="region of interest" description="Disordered" evidence="2">
    <location>
        <begin position="1"/>
        <end position="34"/>
    </location>
</feature>
<evidence type="ECO:0000259" key="5">
    <source>
        <dbReference type="PROSITE" id="PS50113"/>
    </source>
</evidence>
<dbReference type="EMBL" id="DPIY01000006">
    <property type="protein sequence ID" value="HCT56657.1"/>
    <property type="molecule type" value="Genomic_DNA"/>
</dbReference>
<feature type="domain" description="PAS" evidence="4">
    <location>
        <begin position="438"/>
        <end position="490"/>
    </location>
</feature>
<dbReference type="InterPro" id="IPR043128">
    <property type="entry name" value="Rev_trsase/Diguanyl_cyclase"/>
</dbReference>
<gene>
    <name evidence="7" type="ORF">DGD08_05525</name>
</gene>
<dbReference type="Gene3D" id="3.30.70.270">
    <property type="match status" value="1"/>
</dbReference>
<evidence type="ECO:0000313" key="7">
    <source>
        <dbReference type="EMBL" id="HCT56657.1"/>
    </source>
</evidence>
<dbReference type="InterPro" id="IPR000700">
    <property type="entry name" value="PAS-assoc_C"/>
</dbReference>
<accession>A0A3D4V8K0</accession>
<feature type="domain" description="PAS" evidence="4">
    <location>
        <begin position="306"/>
        <end position="382"/>
    </location>
</feature>
<evidence type="ECO:0000259" key="4">
    <source>
        <dbReference type="PROSITE" id="PS50112"/>
    </source>
</evidence>
<dbReference type="GO" id="GO:0003824">
    <property type="term" value="F:catalytic activity"/>
    <property type="evidence" value="ECO:0007669"/>
    <property type="project" value="UniProtKB-ARBA"/>
</dbReference>
<dbReference type="SMART" id="SM00091">
    <property type="entry name" value="PAS"/>
    <property type="match status" value="3"/>
</dbReference>
<feature type="domain" description="GGDEF" evidence="6">
    <location>
        <begin position="713"/>
        <end position="844"/>
    </location>
</feature>
<evidence type="ECO:0000256" key="3">
    <source>
        <dbReference type="SAM" id="Phobius"/>
    </source>
</evidence>
<dbReference type="SUPFAM" id="SSF55785">
    <property type="entry name" value="PYP-like sensor domain (PAS domain)"/>
    <property type="match status" value="3"/>
</dbReference>
<feature type="coiled-coil region" evidence="1">
    <location>
        <begin position="251"/>
        <end position="302"/>
    </location>
</feature>
<feature type="domain" description="PAC" evidence="5">
    <location>
        <begin position="385"/>
        <end position="441"/>
    </location>
</feature>
<feature type="transmembrane region" description="Helical" evidence="3">
    <location>
        <begin position="222"/>
        <end position="240"/>
    </location>
</feature>
<feature type="transmembrane region" description="Helical" evidence="3">
    <location>
        <begin position="46"/>
        <end position="65"/>
    </location>
</feature>
<evidence type="ECO:0000256" key="1">
    <source>
        <dbReference type="SAM" id="Coils"/>
    </source>
</evidence>
<evidence type="ECO:0000256" key="2">
    <source>
        <dbReference type="SAM" id="MobiDB-lite"/>
    </source>
</evidence>
<reference evidence="7 8" key="1">
    <citation type="journal article" date="2018" name="Nat. Biotechnol.">
        <title>A standardized bacterial taxonomy based on genome phylogeny substantially revises the tree of life.</title>
        <authorList>
            <person name="Parks D.H."/>
            <person name="Chuvochina M."/>
            <person name="Waite D.W."/>
            <person name="Rinke C."/>
            <person name="Skarshewski A."/>
            <person name="Chaumeil P.A."/>
            <person name="Hugenholtz P."/>
        </authorList>
    </citation>
    <scope>NUCLEOTIDE SEQUENCE [LARGE SCALE GENOMIC DNA]</scope>
    <source>
        <strain evidence="7">UBA8844</strain>
    </source>
</reference>
<dbReference type="InterPro" id="IPR052155">
    <property type="entry name" value="Biofilm_reg_signaling"/>
</dbReference>